<keyword evidence="2" id="KW-1185">Reference proteome</keyword>
<organism evidence="1 2">
    <name type="scientific">Hyalomma asiaticum</name>
    <name type="common">Tick</name>
    <dbReference type="NCBI Taxonomy" id="266040"/>
    <lineage>
        <taxon>Eukaryota</taxon>
        <taxon>Metazoa</taxon>
        <taxon>Ecdysozoa</taxon>
        <taxon>Arthropoda</taxon>
        <taxon>Chelicerata</taxon>
        <taxon>Arachnida</taxon>
        <taxon>Acari</taxon>
        <taxon>Parasitiformes</taxon>
        <taxon>Ixodida</taxon>
        <taxon>Ixodoidea</taxon>
        <taxon>Ixodidae</taxon>
        <taxon>Hyalomminae</taxon>
        <taxon>Hyalomma</taxon>
    </lineage>
</organism>
<name>A0ACB7TBI7_HYAAI</name>
<sequence>MALSILDVTRNVVGGQCTCKAGVGSDCKPAAALAFAVDTERTESCTSSSQSWGAPEKKCTPKGKGSASEKTGPLDVHYEWEKEQIMFESSTDPSSKLQVTSVVACKTQRTTAWHKARACRITSTLAHRILRHRGPSEDLAEKIIRQKRITTAAMIYGIKLEPAGRAWFAYHENVIVHEFGFVLKDSQPWLGCSPDGVIECPHSETELLEIKCSYSKRSGKEMFLEGKSYVHYGVRWSMPS</sequence>
<protein>
    <submittedName>
        <fullName evidence="1">Uncharacterized protein</fullName>
    </submittedName>
</protein>
<evidence type="ECO:0000313" key="1">
    <source>
        <dbReference type="EMBL" id="KAH6943491.1"/>
    </source>
</evidence>
<evidence type="ECO:0000313" key="2">
    <source>
        <dbReference type="Proteomes" id="UP000821845"/>
    </source>
</evidence>
<comment type="caution">
    <text evidence="1">The sequence shown here is derived from an EMBL/GenBank/DDBJ whole genome shotgun (WGS) entry which is preliminary data.</text>
</comment>
<gene>
    <name evidence="1" type="ORF">HPB50_022143</name>
</gene>
<proteinExistence type="predicted"/>
<accession>A0ACB7TBI7</accession>
<reference evidence="1" key="1">
    <citation type="submission" date="2020-05" db="EMBL/GenBank/DDBJ databases">
        <title>Large-scale comparative analyses of tick genomes elucidate their genetic diversity and vector capacities.</title>
        <authorList>
            <person name="Jia N."/>
            <person name="Wang J."/>
            <person name="Shi W."/>
            <person name="Du L."/>
            <person name="Sun Y."/>
            <person name="Zhan W."/>
            <person name="Jiang J."/>
            <person name="Wang Q."/>
            <person name="Zhang B."/>
            <person name="Ji P."/>
            <person name="Sakyi L.B."/>
            <person name="Cui X."/>
            <person name="Yuan T."/>
            <person name="Jiang B."/>
            <person name="Yang W."/>
            <person name="Lam T.T.-Y."/>
            <person name="Chang Q."/>
            <person name="Ding S."/>
            <person name="Wang X."/>
            <person name="Zhu J."/>
            <person name="Ruan X."/>
            <person name="Zhao L."/>
            <person name="Wei J."/>
            <person name="Que T."/>
            <person name="Du C."/>
            <person name="Cheng J."/>
            <person name="Dai P."/>
            <person name="Han X."/>
            <person name="Huang E."/>
            <person name="Gao Y."/>
            <person name="Liu J."/>
            <person name="Shao H."/>
            <person name="Ye R."/>
            <person name="Li L."/>
            <person name="Wei W."/>
            <person name="Wang X."/>
            <person name="Wang C."/>
            <person name="Yang T."/>
            <person name="Huo Q."/>
            <person name="Li W."/>
            <person name="Guo W."/>
            <person name="Chen H."/>
            <person name="Zhou L."/>
            <person name="Ni X."/>
            <person name="Tian J."/>
            <person name="Zhou Y."/>
            <person name="Sheng Y."/>
            <person name="Liu T."/>
            <person name="Pan Y."/>
            <person name="Xia L."/>
            <person name="Li J."/>
            <person name="Zhao F."/>
            <person name="Cao W."/>
        </authorList>
    </citation>
    <scope>NUCLEOTIDE SEQUENCE</scope>
    <source>
        <strain evidence="1">Hyas-2018</strain>
    </source>
</reference>
<dbReference type="EMBL" id="CM023490">
    <property type="protein sequence ID" value="KAH6943491.1"/>
    <property type="molecule type" value="Genomic_DNA"/>
</dbReference>
<dbReference type="Proteomes" id="UP000821845">
    <property type="component" value="Chromosome 10"/>
</dbReference>